<protein>
    <recommendedName>
        <fullName evidence="3">DDE Tnp4 domain-containing protein</fullName>
    </recommendedName>
</protein>
<dbReference type="InterPro" id="IPR027806">
    <property type="entry name" value="HARBI1_dom"/>
</dbReference>
<gene>
    <name evidence="4" type="ORF">ACAOBT_LOCUS20122</name>
</gene>
<organism evidence="4 5">
    <name type="scientific">Acanthoscelides obtectus</name>
    <name type="common">Bean weevil</name>
    <name type="synonym">Bruchus obtectus</name>
    <dbReference type="NCBI Taxonomy" id="200917"/>
    <lineage>
        <taxon>Eukaryota</taxon>
        <taxon>Metazoa</taxon>
        <taxon>Ecdysozoa</taxon>
        <taxon>Arthropoda</taxon>
        <taxon>Hexapoda</taxon>
        <taxon>Insecta</taxon>
        <taxon>Pterygota</taxon>
        <taxon>Neoptera</taxon>
        <taxon>Endopterygota</taxon>
        <taxon>Coleoptera</taxon>
        <taxon>Polyphaga</taxon>
        <taxon>Cucujiformia</taxon>
        <taxon>Chrysomeloidea</taxon>
        <taxon>Chrysomelidae</taxon>
        <taxon>Bruchinae</taxon>
        <taxon>Bruchini</taxon>
        <taxon>Acanthoscelides</taxon>
    </lineage>
</organism>
<evidence type="ECO:0000313" key="4">
    <source>
        <dbReference type="EMBL" id="CAH1991186.1"/>
    </source>
</evidence>
<keyword evidence="2" id="KW-0479">Metal-binding</keyword>
<reference evidence="4" key="1">
    <citation type="submission" date="2022-03" db="EMBL/GenBank/DDBJ databases">
        <authorList>
            <person name="Sayadi A."/>
        </authorList>
    </citation>
    <scope>NUCLEOTIDE SEQUENCE</scope>
</reference>
<proteinExistence type="predicted"/>
<keyword evidence="5" id="KW-1185">Reference proteome</keyword>
<evidence type="ECO:0000256" key="2">
    <source>
        <dbReference type="ARBA" id="ARBA00022723"/>
    </source>
</evidence>
<dbReference type="OrthoDB" id="186786at2759"/>
<dbReference type="AlphaFoldDB" id="A0A9P0PRP0"/>
<name>A0A9P0PRP0_ACAOB</name>
<dbReference type="Pfam" id="PF13359">
    <property type="entry name" value="DDE_Tnp_4"/>
    <property type="match status" value="1"/>
</dbReference>
<evidence type="ECO:0000313" key="5">
    <source>
        <dbReference type="Proteomes" id="UP001152888"/>
    </source>
</evidence>
<evidence type="ECO:0000259" key="3">
    <source>
        <dbReference type="Pfam" id="PF13359"/>
    </source>
</evidence>
<dbReference type="GO" id="GO:0046872">
    <property type="term" value="F:metal ion binding"/>
    <property type="evidence" value="ECO:0007669"/>
    <property type="project" value="UniProtKB-KW"/>
</dbReference>
<dbReference type="Proteomes" id="UP001152888">
    <property type="component" value="Unassembled WGS sequence"/>
</dbReference>
<comment type="caution">
    <text evidence="4">The sequence shown here is derived from an EMBL/GenBank/DDBJ whole genome shotgun (WGS) entry which is preliminary data.</text>
</comment>
<evidence type="ECO:0000256" key="1">
    <source>
        <dbReference type="ARBA" id="ARBA00001968"/>
    </source>
</evidence>
<accession>A0A9P0PRP0</accession>
<comment type="cofactor">
    <cofactor evidence="1">
        <name>a divalent metal cation</name>
        <dbReference type="ChEBI" id="CHEBI:60240"/>
    </cofactor>
</comment>
<feature type="domain" description="DDE Tnp4" evidence="3">
    <location>
        <begin position="9"/>
        <end position="61"/>
    </location>
</feature>
<sequence>MNFYIYTYLYINRKHYHSLNVQMIFDEHLKIMNVNSRFPGSTHDSFIWSQSRIEEFLRMLSEEYMGSLY</sequence>
<dbReference type="EMBL" id="CAKOFQ010007108">
    <property type="protein sequence ID" value="CAH1991186.1"/>
    <property type="molecule type" value="Genomic_DNA"/>
</dbReference>